<dbReference type="RefSeq" id="WP_014033941.1">
    <property type="nucleotide sequence ID" value="NC_015945.1"/>
</dbReference>
<keyword evidence="6 7" id="KW-0998">Cell outer membrane</keyword>
<dbReference type="STRING" id="886377.Murru_2625"/>
<name>G2PQM3_ALLRU</name>
<dbReference type="InterPro" id="IPR008969">
    <property type="entry name" value="CarboxyPept-like_regulatory"/>
</dbReference>
<dbReference type="KEGG" id="mrs:Murru_2625"/>
<keyword evidence="10" id="KW-0675">Receptor</keyword>
<accession>G2PQM3</accession>
<protein>
    <submittedName>
        <fullName evidence="10">TonB-dependent receptor plug</fullName>
    </submittedName>
</protein>
<proteinExistence type="inferred from homology"/>
<dbReference type="InterPro" id="IPR037066">
    <property type="entry name" value="Plug_dom_sf"/>
</dbReference>
<dbReference type="InterPro" id="IPR023996">
    <property type="entry name" value="TonB-dep_OMP_SusC/RagA"/>
</dbReference>
<dbReference type="NCBIfam" id="TIGR04056">
    <property type="entry name" value="OMP_RagA_SusC"/>
    <property type="match status" value="1"/>
</dbReference>
<comment type="similarity">
    <text evidence="7">Belongs to the TonB-dependent receptor family.</text>
</comment>
<dbReference type="PROSITE" id="PS52016">
    <property type="entry name" value="TONB_DEPENDENT_REC_3"/>
    <property type="match status" value="1"/>
</dbReference>
<dbReference type="Pfam" id="PF13715">
    <property type="entry name" value="CarbopepD_reg_2"/>
    <property type="match status" value="1"/>
</dbReference>
<dbReference type="eggNOG" id="COG4206">
    <property type="taxonomic scope" value="Bacteria"/>
</dbReference>
<keyword evidence="11" id="KW-1185">Reference proteome</keyword>
<dbReference type="GO" id="GO:0009279">
    <property type="term" value="C:cell outer membrane"/>
    <property type="evidence" value="ECO:0007669"/>
    <property type="project" value="UniProtKB-SubCell"/>
</dbReference>
<keyword evidence="8" id="KW-0732">Signal</keyword>
<dbReference type="Gene3D" id="2.40.170.20">
    <property type="entry name" value="TonB-dependent receptor, beta-barrel domain"/>
    <property type="match status" value="1"/>
</dbReference>
<keyword evidence="2 7" id="KW-0813">Transport</keyword>
<feature type="chain" id="PRO_5003435529" evidence="8">
    <location>
        <begin position="21"/>
        <end position="1026"/>
    </location>
</feature>
<dbReference type="Gene3D" id="2.60.40.1120">
    <property type="entry name" value="Carboxypeptidase-like, regulatory domain"/>
    <property type="match status" value="1"/>
</dbReference>
<gene>
    <name evidence="10" type="ordered locus">Murru_2625</name>
</gene>
<evidence type="ECO:0000256" key="3">
    <source>
        <dbReference type="ARBA" id="ARBA00022452"/>
    </source>
</evidence>
<dbReference type="InterPro" id="IPR012910">
    <property type="entry name" value="Plug_dom"/>
</dbReference>
<feature type="signal peptide" evidence="8">
    <location>
        <begin position="1"/>
        <end position="20"/>
    </location>
</feature>
<dbReference type="EMBL" id="CP002999">
    <property type="protein sequence ID" value="AEM71660.1"/>
    <property type="molecule type" value="Genomic_DNA"/>
</dbReference>
<evidence type="ECO:0000256" key="2">
    <source>
        <dbReference type="ARBA" id="ARBA00022448"/>
    </source>
</evidence>
<evidence type="ECO:0000313" key="11">
    <source>
        <dbReference type="Proteomes" id="UP000008908"/>
    </source>
</evidence>
<evidence type="ECO:0000256" key="1">
    <source>
        <dbReference type="ARBA" id="ARBA00004571"/>
    </source>
</evidence>
<comment type="subcellular location">
    <subcellularLocation>
        <location evidence="1 7">Cell outer membrane</location>
        <topology evidence="1 7">Multi-pass membrane protein</topology>
    </subcellularLocation>
</comment>
<dbReference type="InterPro" id="IPR039426">
    <property type="entry name" value="TonB-dep_rcpt-like"/>
</dbReference>
<dbReference type="Gene3D" id="2.170.130.10">
    <property type="entry name" value="TonB-dependent receptor, plug domain"/>
    <property type="match status" value="1"/>
</dbReference>
<keyword evidence="3 7" id="KW-1134">Transmembrane beta strand</keyword>
<evidence type="ECO:0000256" key="7">
    <source>
        <dbReference type="PROSITE-ProRule" id="PRU01360"/>
    </source>
</evidence>
<keyword evidence="4 7" id="KW-0812">Transmembrane</keyword>
<evidence type="ECO:0000256" key="8">
    <source>
        <dbReference type="SAM" id="SignalP"/>
    </source>
</evidence>
<reference evidence="11" key="1">
    <citation type="submission" date="2011-08" db="EMBL/GenBank/DDBJ databases">
        <title>The complete genome of Muricauda ruestringensis DSM 13258.</title>
        <authorList>
            <person name="Lucas S."/>
            <person name="Han J."/>
            <person name="Lapidus A."/>
            <person name="Bruce D."/>
            <person name="Goodwin L."/>
            <person name="Pitluck S."/>
            <person name="Peters L."/>
            <person name="Kyrpides N."/>
            <person name="Mavromatis K."/>
            <person name="Ivanova N."/>
            <person name="Ovchinnikova G."/>
            <person name="Teshima H."/>
            <person name="Detter J.C."/>
            <person name="Tapia R."/>
            <person name="Han C."/>
            <person name="Land M."/>
            <person name="Hauser L."/>
            <person name="Markowitz V."/>
            <person name="Cheng J.-F."/>
            <person name="Hugenholtz P."/>
            <person name="Woyke T."/>
            <person name="Wu D."/>
            <person name="Spring S."/>
            <person name="Schroeder M."/>
            <person name="Brambilla E."/>
            <person name="Klenk H.-P."/>
            <person name="Eisen J.A."/>
        </authorList>
    </citation>
    <scope>NUCLEOTIDE SEQUENCE [LARGE SCALE GENOMIC DNA]</scope>
    <source>
        <strain evidence="11">DSM 13258 / LMG 19739 / B1</strain>
    </source>
</reference>
<evidence type="ECO:0000256" key="4">
    <source>
        <dbReference type="ARBA" id="ARBA00022692"/>
    </source>
</evidence>
<sequence>MRIKLAILLLVLTGLTHAQAQEKSISGTVTDHNSLPLPGVNIIVKGTAKGTLTDFDGHYAINAEKGQTLVFSYVGQETAEVVVSDANTIDVQLNESAQALQEVVVTAALGIQRNPKELSYSIDNLKNDEITQTKAVNVATAMVGKVAGLQINTLNNGVNPNTRVVLRGNRSLLGNNEALIVVDGFPSSRGVLDRINPNDIDNISVLKGANASSLYGSEAANGVLVITTKKGKGKLQFTYNNSIQFESVAYLPELQDEFGVGGFPDGTLWPLENVNWGPRYDGRMVAASETLDDGSVFLVPFTPIPDNHKNFFNTGFTTRHGITISGGDDTSDFLFSLDQTNTSGTVPNDQYNRTNARLKASREYGKFTIGGNLSFFRSHANLVGSGGRQDRPLYWNVLNTPLHIPLSEMKNWRTGRFTRNEVSYFRFYENPYFIIDTQREKTDLQEFNLLLNASYQITDWLTATLHTGYTGSTQNFKREFGGFDYAFHLQQTYSEIAPYGARTEDAMINSTRLNNDFILQFDKNITEDISTKLTLGHNTRLTTRKEISVSGANLIIPDFYNVSTRTGDLGGGEGTELFRKIGVYGDLTIGYKDYLFLSATARNDWSSTLPKDNRSFFYPGAGISFVVSNAIPGITGERGINYLKTSFNVTKTGNDPDIYATQGTFFAPSNFPYGSTAGLSQSSRDPDPDLSPEFTTSIEAAMELSLFRSRLNLNTTFYKTNSTDQIIPVNTSFASGASSSLINIGEIENMGLEVDLNGTVLKSADFSWDLGLNYTGYKSEVLSLANGVDELDIGGFASAQIIAKVGQPYPQIRTTAYLRDDQGRVIVGDDGDPIQDSRNQIQGKTTPDYIVGLNTNIKFKNWKLYAVADYRTGHVFFNDIVNALEFTGLTQHSVTSGRQPFVFPNSSYSDGNGGFVANTNRLTSGGGNAFWDAYNDIKENYVTDATTLKLREIALSYTFGPKVLERLSVQNISIGLFGRNLFTLRPKDNVYTDPEFNFTTGNAIGVGTQSQTPPTRQYGMNLTVTF</sequence>
<reference evidence="10 11" key="2">
    <citation type="journal article" date="2012" name="Stand. Genomic Sci.">
        <title>Complete genome sequence of the facultatively anaerobic, appendaged bacterium Muricauda ruestringensis type strain (B1(T)).</title>
        <authorList>
            <person name="Huntemann M."/>
            <person name="Teshima H."/>
            <person name="Lapidus A."/>
            <person name="Nolan M."/>
            <person name="Lucas S."/>
            <person name="Hammon N."/>
            <person name="Deshpande S."/>
            <person name="Cheng J.F."/>
            <person name="Tapia R."/>
            <person name="Goodwin L.A."/>
            <person name="Pitluck S."/>
            <person name="Liolios K."/>
            <person name="Pagani I."/>
            <person name="Ivanova N."/>
            <person name="Mavromatis K."/>
            <person name="Mikhailova N."/>
            <person name="Pati A."/>
            <person name="Chen A."/>
            <person name="Palaniappan K."/>
            <person name="Land M."/>
            <person name="Hauser L."/>
            <person name="Pan C."/>
            <person name="Brambilla E.M."/>
            <person name="Rohde M."/>
            <person name="Spring S."/>
            <person name="Goker M."/>
            <person name="Detter J.C."/>
            <person name="Bristow J."/>
            <person name="Eisen J.A."/>
            <person name="Markowitz V."/>
            <person name="Hugenholtz P."/>
            <person name="Kyrpides N.C."/>
            <person name="Klenk H.P."/>
            <person name="Woyke T."/>
        </authorList>
    </citation>
    <scope>NUCLEOTIDE SEQUENCE [LARGE SCALE GENOMIC DNA]</scope>
    <source>
        <strain evidence="11">DSM 13258 / LMG 19739 / B1</strain>
    </source>
</reference>
<organism evidence="10 11">
    <name type="scientific">Allomuricauda ruestringensis (strain DSM 13258 / CIP 107369 / LMG 19739 / B1)</name>
    <name type="common">Muricauda ruestringensis</name>
    <dbReference type="NCBI Taxonomy" id="886377"/>
    <lineage>
        <taxon>Bacteria</taxon>
        <taxon>Pseudomonadati</taxon>
        <taxon>Bacteroidota</taxon>
        <taxon>Flavobacteriia</taxon>
        <taxon>Flavobacteriales</taxon>
        <taxon>Flavobacteriaceae</taxon>
        <taxon>Flagellimonas</taxon>
    </lineage>
</organism>
<dbReference type="NCBIfam" id="TIGR04057">
    <property type="entry name" value="SusC_RagA_signa"/>
    <property type="match status" value="1"/>
</dbReference>
<dbReference type="SUPFAM" id="SSF56935">
    <property type="entry name" value="Porins"/>
    <property type="match status" value="1"/>
</dbReference>
<dbReference type="SUPFAM" id="SSF49464">
    <property type="entry name" value="Carboxypeptidase regulatory domain-like"/>
    <property type="match status" value="1"/>
</dbReference>
<evidence type="ECO:0000313" key="10">
    <source>
        <dbReference type="EMBL" id="AEM71660.1"/>
    </source>
</evidence>
<dbReference type="Proteomes" id="UP000008908">
    <property type="component" value="Chromosome"/>
</dbReference>
<dbReference type="InterPro" id="IPR036942">
    <property type="entry name" value="Beta-barrel_TonB_sf"/>
</dbReference>
<dbReference type="InterPro" id="IPR023997">
    <property type="entry name" value="TonB-dep_OMP_SusC/RagA_CS"/>
</dbReference>
<feature type="domain" description="TonB-dependent receptor plug" evidence="9">
    <location>
        <begin position="116"/>
        <end position="223"/>
    </location>
</feature>
<dbReference type="Pfam" id="PF07715">
    <property type="entry name" value="Plug"/>
    <property type="match status" value="1"/>
</dbReference>
<evidence type="ECO:0000256" key="5">
    <source>
        <dbReference type="ARBA" id="ARBA00023136"/>
    </source>
</evidence>
<dbReference type="AlphaFoldDB" id="G2PQM3"/>
<dbReference type="HOGENOM" id="CLU_004317_2_1_10"/>
<keyword evidence="5 7" id="KW-0472">Membrane</keyword>
<evidence type="ECO:0000256" key="6">
    <source>
        <dbReference type="ARBA" id="ARBA00023237"/>
    </source>
</evidence>
<evidence type="ECO:0000259" key="9">
    <source>
        <dbReference type="Pfam" id="PF07715"/>
    </source>
</evidence>
<dbReference type="OrthoDB" id="9768177at2"/>